<keyword evidence="1" id="KW-0812">Transmembrane</keyword>
<reference evidence="3" key="1">
    <citation type="submission" date="2025-08" db="UniProtKB">
        <authorList>
            <consortium name="RefSeq"/>
        </authorList>
    </citation>
    <scope>IDENTIFICATION</scope>
    <source>
        <tissue evidence="3">Muscle</tissue>
    </source>
</reference>
<dbReference type="PANTHER" id="PTHR12840">
    <property type="entry name" value="NADH-UBIQUINONE OXIDOREDUCTASE ASHI SUBUNIT"/>
    <property type="match status" value="1"/>
</dbReference>
<dbReference type="GeneID" id="106460695"/>
<dbReference type="InterPro" id="IPR008699">
    <property type="entry name" value="NDUFB8"/>
</dbReference>
<dbReference type="Pfam" id="PF05821">
    <property type="entry name" value="NDUF_B8"/>
    <property type="match status" value="1"/>
</dbReference>
<evidence type="ECO:0000313" key="3">
    <source>
        <dbReference type="RefSeq" id="XP_013775882.1"/>
    </source>
</evidence>
<dbReference type="Proteomes" id="UP000694941">
    <property type="component" value="Unplaced"/>
</dbReference>
<protein>
    <submittedName>
        <fullName evidence="3">NADH dehydrogenase [ubiquinone] 1 beta subcomplex subunit 8, mitochondrial-like</fullName>
    </submittedName>
</protein>
<feature type="transmembrane region" description="Helical" evidence="1">
    <location>
        <begin position="132"/>
        <end position="149"/>
    </location>
</feature>
<name>A0ABM1B6P0_LIMPO</name>
<evidence type="ECO:0000313" key="2">
    <source>
        <dbReference type="Proteomes" id="UP000694941"/>
    </source>
</evidence>
<dbReference type="RefSeq" id="XP_013775882.1">
    <property type="nucleotide sequence ID" value="XM_013920428.2"/>
</dbReference>
<keyword evidence="2" id="KW-1185">Reference proteome</keyword>
<dbReference type="PANTHER" id="PTHR12840:SF1">
    <property type="entry name" value="NADH DEHYDROGENASE [UBIQUINONE] 1 BETA SUBCOMPLEX SUBUNIT 8, MITOCHONDRIAL"/>
    <property type="match status" value="1"/>
</dbReference>
<keyword evidence="1" id="KW-1133">Transmembrane helix</keyword>
<evidence type="ECO:0000256" key="1">
    <source>
        <dbReference type="SAM" id="Phobius"/>
    </source>
</evidence>
<accession>A0ABM1B6P0</accession>
<sequence>MAYVIGIGVLRKLVLKVNKNALLLGCSRNVAAWNKDWKPGPYPKTPEERAAAAKKYGLIPEDYVPYPDDGDGYGDYPKLPPISGEARDPYYAWDFPVLKKNYGEPLHVISDMLGEDRYNINAKPRFSTATQLMVFLGVMTVLASLFLLAENFSYVHPVMPKQYPGPGVKHYTFEPAE</sequence>
<organism evidence="2 3">
    <name type="scientific">Limulus polyphemus</name>
    <name type="common">Atlantic horseshoe crab</name>
    <dbReference type="NCBI Taxonomy" id="6850"/>
    <lineage>
        <taxon>Eukaryota</taxon>
        <taxon>Metazoa</taxon>
        <taxon>Ecdysozoa</taxon>
        <taxon>Arthropoda</taxon>
        <taxon>Chelicerata</taxon>
        <taxon>Merostomata</taxon>
        <taxon>Xiphosura</taxon>
        <taxon>Limulidae</taxon>
        <taxon>Limulus</taxon>
    </lineage>
</organism>
<proteinExistence type="predicted"/>
<gene>
    <name evidence="3" type="primary">LOC106460695</name>
</gene>
<keyword evidence="1" id="KW-0472">Membrane</keyword>